<evidence type="ECO:0000256" key="2">
    <source>
        <dbReference type="ARBA" id="ARBA00001913"/>
    </source>
</evidence>
<dbReference type="Pfam" id="PF00204">
    <property type="entry name" value="DNA_gyraseB"/>
    <property type="match status" value="1"/>
</dbReference>
<dbReference type="Gene3D" id="3.30.1490.30">
    <property type="match status" value="1"/>
</dbReference>
<dbReference type="PANTHER" id="PTHR10169">
    <property type="entry name" value="DNA TOPOISOMERASE/GYRASE"/>
    <property type="match status" value="1"/>
</dbReference>
<feature type="compositionally biased region" description="Basic residues" evidence="13">
    <location>
        <begin position="1223"/>
        <end position="1244"/>
    </location>
</feature>
<dbReference type="InterPro" id="IPR001154">
    <property type="entry name" value="TopoII_euk"/>
</dbReference>
<feature type="region of interest" description="Disordered" evidence="13">
    <location>
        <begin position="1214"/>
        <end position="1244"/>
    </location>
</feature>
<dbReference type="SMART" id="SM00433">
    <property type="entry name" value="TOP2c"/>
    <property type="match status" value="1"/>
</dbReference>
<dbReference type="Gene3D" id="3.30.230.10">
    <property type="match status" value="1"/>
</dbReference>
<dbReference type="InterPro" id="IPR013759">
    <property type="entry name" value="Topo_IIA_B_C"/>
</dbReference>
<feature type="domain" description="Toprim" evidence="14">
    <location>
        <begin position="437"/>
        <end position="559"/>
    </location>
</feature>
<dbReference type="SUPFAM" id="SSF56719">
    <property type="entry name" value="Type II DNA topoisomerase"/>
    <property type="match status" value="2"/>
</dbReference>
<dbReference type="InterPro" id="IPR050634">
    <property type="entry name" value="DNA_Topoisomerase_II"/>
</dbReference>
<dbReference type="GO" id="GO:0000819">
    <property type="term" value="P:sister chromatid segregation"/>
    <property type="evidence" value="ECO:0007669"/>
    <property type="project" value="TreeGrafter"/>
</dbReference>
<dbReference type="PROSITE" id="PS50880">
    <property type="entry name" value="TOPRIM"/>
    <property type="match status" value="1"/>
</dbReference>
<evidence type="ECO:0000256" key="1">
    <source>
        <dbReference type="ARBA" id="ARBA00000185"/>
    </source>
</evidence>
<dbReference type="Gene3D" id="1.10.268.10">
    <property type="entry name" value="Topoisomerase, domain 3"/>
    <property type="match status" value="1"/>
</dbReference>
<evidence type="ECO:0000256" key="3">
    <source>
        <dbReference type="ARBA" id="ARBA00001946"/>
    </source>
</evidence>
<keyword evidence="8" id="KW-0067">ATP-binding</keyword>
<dbReference type="InterPro" id="IPR014721">
    <property type="entry name" value="Ribsml_uS5_D2-typ_fold_subgr"/>
</dbReference>
<dbReference type="AlphaFoldDB" id="A0A6C0E973"/>
<name>A0A6C0E973_9ZZZZ</name>
<dbReference type="InterPro" id="IPR013506">
    <property type="entry name" value="Topo_IIA_bsu_dom2"/>
</dbReference>
<dbReference type="InterPro" id="IPR031660">
    <property type="entry name" value="TOPRIM_C"/>
</dbReference>
<evidence type="ECO:0000256" key="9">
    <source>
        <dbReference type="ARBA" id="ARBA00022842"/>
    </source>
</evidence>
<dbReference type="InterPro" id="IPR003594">
    <property type="entry name" value="HATPase_dom"/>
</dbReference>
<dbReference type="EC" id="5.6.2.2" evidence="5"/>
<dbReference type="EMBL" id="MN739773">
    <property type="protein sequence ID" value="QHT25654.1"/>
    <property type="molecule type" value="Genomic_DNA"/>
</dbReference>
<comment type="catalytic activity">
    <reaction evidence="1">
        <text>ATP-dependent breakage, passage and rejoining of double-stranded DNA.</text>
        <dbReference type="EC" id="5.6.2.2"/>
    </reaction>
</comment>
<keyword evidence="7" id="KW-0547">Nucleotide-binding</keyword>
<evidence type="ECO:0000256" key="8">
    <source>
        <dbReference type="ARBA" id="ARBA00022840"/>
    </source>
</evidence>
<evidence type="ECO:0000256" key="4">
    <source>
        <dbReference type="ARBA" id="ARBA00011080"/>
    </source>
</evidence>
<dbReference type="InterPro" id="IPR006171">
    <property type="entry name" value="TOPRIM_dom"/>
</dbReference>
<dbReference type="SUPFAM" id="SSF54211">
    <property type="entry name" value="Ribosomal protein S5 domain 2-like"/>
    <property type="match status" value="1"/>
</dbReference>
<dbReference type="SMART" id="SM00434">
    <property type="entry name" value="TOP4c"/>
    <property type="match status" value="1"/>
</dbReference>
<comment type="cofactor">
    <cofactor evidence="2">
        <name>Ca(2+)</name>
        <dbReference type="ChEBI" id="CHEBI:29108"/>
    </cofactor>
</comment>
<comment type="similarity">
    <text evidence="4">Belongs to the type II topoisomerase family.</text>
</comment>
<dbReference type="GO" id="GO:0006265">
    <property type="term" value="P:DNA topological change"/>
    <property type="evidence" value="ECO:0007669"/>
    <property type="project" value="InterPro"/>
</dbReference>
<organism evidence="16">
    <name type="scientific">viral metagenome</name>
    <dbReference type="NCBI Taxonomy" id="1070528"/>
    <lineage>
        <taxon>unclassified sequences</taxon>
        <taxon>metagenomes</taxon>
        <taxon>organismal metagenomes</taxon>
    </lineage>
</organism>
<dbReference type="PANTHER" id="PTHR10169:SF38">
    <property type="entry name" value="DNA TOPOISOMERASE 2"/>
    <property type="match status" value="1"/>
</dbReference>
<evidence type="ECO:0000256" key="13">
    <source>
        <dbReference type="SAM" id="MobiDB-lite"/>
    </source>
</evidence>
<dbReference type="Gene3D" id="3.30.1360.40">
    <property type="match status" value="1"/>
</dbReference>
<protein>
    <recommendedName>
        <fullName evidence="5">DNA topoisomerase (ATP-hydrolyzing)</fullName>
        <ecNumber evidence="5">5.6.2.2</ecNumber>
    </recommendedName>
</protein>
<dbReference type="Gene3D" id="3.30.565.10">
    <property type="entry name" value="Histidine kinase-like ATPase, C-terminal domain"/>
    <property type="match status" value="1"/>
</dbReference>
<dbReference type="GO" id="GO:0003677">
    <property type="term" value="F:DNA binding"/>
    <property type="evidence" value="ECO:0007669"/>
    <property type="project" value="UniProtKB-KW"/>
</dbReference>
<feature type="domain" description="Topo IIA-type catalytic" evidence="15">
    <location>
        <begin position="747"/>
        <end position="1193"/>
    </location>
</feature>
<feature type="compositionally biased region" description="Acidic residues" evidence="13">
    <location>
        <begin position="641"/>
        <end position="658"/>
    </location>
</feature>
<evidence type="ECO:0000256" key="7">
    <source>
        <dbReference type="ARBA" id="ARBA00022741"/>
    </source>
</evidence>
<dbReference type="Gene3D" id="3.90.199.10">
    <property type="entry name" value="Topoisomerase II, domain 5"/>
    <property type="match status" value="1"/>
</dbReference>
<dbReference type="GO" id="GO:0005524">
    <property type="term" value="F:ATP binding"/>
    <property type="evidence" value="ECO:0007669"/>
    <property type="project" value="UniProtKB-KW"/>
</dbReference>
<evidence type="ECO:0000256" key="10">
    <source>
        <dbReference type="ARBA" id="ARBA00023029"/>
    </source>
</evidence>
<evidence type="ECO:0000313" key="16">
    <source>
        <dbReference type="EMBL" id="QHT25654.1"/>
    </source>
</evidence>
<evidence type="ECO:0000256" key="6">
    <source>
        <dbReference type="ARBA" id="ARBA00022723"/>
    </source>
</evidence>
<dbReference type="FunFam" id="3.40.50.670:FF:000001">
    <property type="entry name" value="DNA topoisomerase 2"/>
    <property type="match status" value="1"/>
</dbReference>
<proteinExistence type="inferred from homology"/>
<dbReference type="GO" id="GO:0046872">
    <property type="term" value="F:metal ion binding"/>
    <property type="evidence" value="ECO:0007669"/>
    <property type="project" value="UniProtKB-KW"/>
</dbReference>
<dbReference type="SUPFAM" id="SSF55874">
    <property type="entry name" value="ATPase domain of HSP90 chaperone/DNA topoisomerase II/histidine kinase"/>
    <property type="match status" value="1"/>
</dbReference>
<reference evidence="16" key="1">
    <citation type="journal article" date="2020" name="Nature">
        <title>Giant virus diversity and host interactions through global metagenomics.</title>
        <authorList>
            <person name="Schulz F."/>
            <person name="Roux S."/>
            <person name="Paez-Espino D."/>
            <person name="Jungbluth S."/>
            <person name="Walsh D.A."/>
            <person name="Denef V.J."/>
            <person name="McMahon K.D."/>
            <person name="Konstantinidis K.T."/>
            <person name="Eloe-Fadrosh E.A."/>
            <person name="Kyrpides N.C."/>
            <person name="Woyke T."/>
        </authorList>
    </citation>
    <scope>NUCLEOTIDE SEQUENCE</scope>
    <source>
        <strain evidence="16">GVMAG-M-3300023179-27</strain>
    </source>
</reference>
<dbReference type="PROSITE" id="PS52040">
    <property type="entry name" value="TOPO_IIA"/>
    <property type="match status" value="1"/>
</dbReference>
<dbReference type="GO" id="GO:0003918">
    <property type="term" value="F:DNA topoisomerase type II (double strand cut, ATP-hydrolyzing) activity"/>
    <property type="evidence" value="ECO:0007669"/>
    <property type="project" value="UniProtKB-EC"/>
</dbReference>
<dbReference type="InterPro" id="IPR002205">
    <property type="entry name" value="Topo_IIA_dom_A"/>
</dbReference>
<keyword evidence="6" id="KW-0479">Metal-binding</keyword>
<dbReference type="Gene3D" id="3.40.50.670">
    <property type="match status" value="2"/>
</dbReference>
<keyword evidence="12" id="KW-0413">Isomerase</keyword>
<dbReference type="InterPro" id="IPR013757">
    <property type="entry name" value="Topo_IIA_A_a_sf"/>
</dbReference>
<feature type="region of interest" description="Disordered" evidence="13">
    <location>
        <begin position="630"/>
        <end position="685"/>
    </location>
</feature>
<evidence type="ECO:0000256" key="11">
    <source>
        <dbReference type="ARBA" id="ARBA00023125"/>
    </source>
</evidence>
<keyword evidence="11" id="KW-0238">DNA-binding</keyword>
<dbReference type="InterPro" id="IPR020568">
    <property type="entry name" value="Ribosomal_Su5_D2-typ_SF"/>
</dbReference>
<keyword evidence="9" id="KW-0460">Magnesium</keyword>
<comment type="cofactor">
    <cofactor evidence="3">
        <name>Mg(2+)</name>
        <dbReference type="ChEBI" id="CHEBI:18420"/>
    </cofactor>
</comment>
<accession>A0A6C0E973</accession>
<dbReference type="PROSITE" id="PS00177">
    <property type="entry name" value="TOPOISOMERASE_II"/>
    <property type="match status" value="1"/>
</dbReference>
<dbReference type="PRINTS" id="PR01158">
    <property type="entry name" value="TOPISMRASEII"/>
</dbReference>
<dbReference type="Pfam" id="PF01751">
    <property type="entry name" value="Toprim"/>
    <property type="match status" value="1"/>
</dbReference>
<dbReference type="InterPro" id="IPR001241">
    <property type="entry name" value="Topo_IIA"/>
</dbReference>
<sequence>MSKKEKSKDKNSKNVEDRYTYKTDHEHVLALPDTYVGSIVSDNMDMWVLDENANKFVKKNVQLPPGLYKIFDEVLVNTRDHTIRDKKCKNIKVDIDKMSGKIVVWNDGGGIPVEMHKEFGAYVPEMIFGNLRTSENYDQTGKIIGGKNGFGAKLANIFSTEFIVETVDSDRKKYYKQVFKNNMFDKGEPEIKTSKEESYTRISFIPDFKKFNIDGLTNDIVALFKKRVYDIAACTDNKVKVYLNDKLIKIDDFTDYIKMYYEYDLGKQMTYAHVNSRWKVAAIFESDSGFGQVSFVNGISTYNGGKHVDYIVQQITKGLTDIILKKEKNLKSGDSMNSIIKNCLTVFIDSVIEDPSFTSQVKDSLTTKLTDFGSTCTLTSDFIQKFSKSGIVEDVITNAQFKQQTALKKTDGKKTKNMYVDKLEDARWAGTAKSDQTLLILTEGDSAKAFAISGLSVIGNDRYGVFPLKGKCINVRTSSAKQIMSNAEFINLKKILGLKQNVHYKSTKELRYGGILILTDQDADGAHIKGLIINMIHFFWPSLIIKDNFIRTMKTPLLKAWKKTDKKMNNVEIFYSLNDFKKWEEQQDMSKWQTKYYKGLGTSKAIEAKEAFEDFDKKLITFVCDKEDEQNIDTDKKQDTDSDSESTDESDSDSEEEPTSEKSKKSSTSNKSSKEEKAEQISVHIPNKTNQAISLAFKKDNANDRKLWLAKYDPNNTLDINQQRVTYSEFINKELIHFSNADNIRSIPSLMDGLKPSTRKILYGCLEEGYHKGEIKVSQLAGQISKTTEYHHGENSLIEAIVGMAQNFTGANNINYLDPNGAYGTRKCKAHASARYIFTRLNYLMAKIFRDEDMPILTYLVEDGKQIEPNTYMPIIPTLLVNGASGIGTGYSTDIPPFNPLDLCEYLKCLIDSKPTPELIPWYRGFTGTIKKIKDKDNNYAKYEMSGKYEIINDTTVHISEIPVDKSLDAYKATFIEVIETKPKGKKDKKKPLESRTDKIDDFYMVPKNETVDATVKFKSGELQTILKKGEAELEKFLKLKTTISLTNMHLYSSTGKLTKYNNIDDIMQEFYEARYAFYEKRKVYIISVLENELNIFKYKVKFINDILNKKLIIERQKEEKIINNLIKMGYPKLHTDVSAHDDKKSYDYLTSMRLWSLTEEKIDELTKLMKDKQAQLDKYRETNVDDIWKEEINEFIESYKQWLIDVEEQFKKSENNTDRNGKKTKVKKATKRATKKKIAKDDD</sequence>
<dbReference type="InterPro" id="IPR018522">
    <property type="entry name" value="TopoIIA_CS"/>
</dbReference>
<evidence type="ECO:0000256" key="12">
    <source>
        <dbReference type="ARBA" id="ARBA00023235"/>
    </source>
</evidence>
<dbReference type="InterPro" id="IPR013758">
    <property type="entry name" value="Topo_IIA_A/C_ab"/>
</dbReference>
<dbReference type="GO" id="GO:0000712">
    <property type="term" value="P:resolution of meiotic recombination intermediates"/>
    <property type="evidence" value="ECO:0007669"/>
    <property type="project" value="TreeGrafter"/>
</dbReference>
<keyword evidence="10" id="KW-0799">Topoisomerase</keyword>
<dbReference type="InterPro" id="IPR013760">
    <property type="entry name" value="Topo_IIA-like_dom_sf"/>
</dbReference>
<dbReference type="Pfam" id="PF02518">
    <property type="entry name" value="HATPase_c"/>
    <property type="match status" value="1"/>
</dbReference>
<dbReference type="InterPro" id="IPR036890">
    <property type="entry name" value="HATPase_C_sf"/>
</dbReference>
<dbReference type="CDD" id="cd03481">
    <property type="entry name" value="TopoIIA_Trans_ScTopoIIA"/>
    <property type="match status" value="1"/>
</dbReference>
<dbReference type="PRINTS" id="PR00418">
    <property type="entry name" value="TPI2FAMILY"/>
</dbReference>
<dbReference type="GO" id="GO:0005634">
    <property type="term" value="C:nucleus"/>
    <property type="evidence" value="ECO:0007669"/>
    <property type="project" value="TreeGrafter"/>
</dbReference>
<evidence type="ECO:0000259" key="15">
    <source>
        <dbReference type="PROSITE" id="PS52040"/>
    </source>
</evidence>
<evidence type="ECO:0000259" key="14">
    <source>
        <dbReference type="PROSITE" id="PS50880"/>
    </source>
</evidence>
<dbReference type="Pfam" id="PF16898">
    <property type="entry name" value="TOPRIM_C"/>
    <property type="match status" value="2"/>
</dbReference>
<evidence type="ECO:0000256" key="5">
    <source>
        <dbReference type="ARBA" id="ARBA00012895"/>
    </source>
</evidence>
<dbReference type="Pfam" id="PF00521">
    <property type="entry name" value="DNA_topoisoIV"/>
    <property type="match status" value="1"/>
</dbReference>